<evidence type="ECO:0000313" key="3">
    <source>
        <dbReference type="EMBL" id="GLI69290.1"/>
    </source>
</evidence>
<proteinExistence type="predicted"/>
<comment type="caution">
    <text evidence="3">The sequence shown here is derived from an EMBL/GenBank/DDBJ whole genome shotgun (WGS) entry which is preliminary data.</text>
</comment>
<feature type="domain" description="F-box/LRR-repeat protein 15-like leucin rich repeat" evidence="2">
    <location>
        <begin position="126"/>
        <end position="206"/>
    </location>
</feature>
<dbReference type="SUPFAM" id="SSF52047">
    <property type="entry name" value="RNI-like"/>
    <property type="match status" value="1"/>
</dbReference>
<name>A0ABQ5SIC5_9CHLO</name>
<dbReference type="Proteomes" id="UP001165090">
    <property type="component" value="Unassembled WGS sequence"/>
</dbReference>
<dbReference type="Pfam" id="PF25372">
    <property type="entry name" value="DUF7885"/>
    <property type="match status" value="1"/>
</dbReference>
<accession>A0ABQ5SIC5</accession>
<dbReference type="SMART" id="SM00367">
    <property type="entry name" value="LRR_CC"/>
    <property type="match status" value="5"/>
</dbReference>
<organism evidence="3 4">
    <name type="scientific">Volvox africanus</name>
    <dbReference type="NCBI Taxonomy" id="51714"/>
    <lineage>
        <taxon>Eukaryota</taxon>
        <taxon>Viridiplantae</taxon>
        <taxon>Chlorophyta</taxon>
        <taxon>core chlorophytes</taxon>
        <taxon>Chlorophyceae</taxon>
        <taxon>CS clade</taxon>
        <taxon>Chlamydomonadales</taxon>
        <taxon>Volvocaceae</taxon>
        <taxon>Volvox</taxon>
    </lineage>
</organism>
<evidence type="ECO:0000313" key="4">
    <source>
        <dbReference type="Proteomes" id="UP001165090"/>
    </source>
</evidence>
<evidence type="ECO:0000256" key="1">
    <source>
        <dbReference type="ARBA" id="ARBA00004430"/>
    </source>
</evidence>
<keyword evidence="4" id="KW-1185">Reference proteome</keyword>
<dbReference type="InterPro" id="IPR032675">
    <property type="entry name" value="LRR_dom_sf"/>
</dbReference>
<evidence type="ECO:0000259" key="2">
    <source>
        <dbReference type="Pfam" id="PF25372"/>
    </source>
</evidence>
<dbReference type="EMBL" id="BSDZ01000080">
    <property type="protein sequence ID" value="GLI69290.1"/>
    <property type="molecule type" value="Genomic_DNA"/>
</dbReference>
<protein>
    <recommendedName>
        <fullName evidence="2">F-box/LRR-repeat protein 15-like leucin rich repeat domain-containing protein</fullName>
    </recommendedName>
</protein>
<dbReference type="InterPro" id="IPR057207">
    <property type="entry name" value="FBXL15_LRR"/>
</dbReference>
<comment type="subcellular location">
    <subcellularLocation>
        <location evidence="1">Cytoplasm</location>
        <location evidence="1">Cytoskeleton</location>
        <location evidence="1">Cilium axoneme</location>
    </subcellularLocation>
</comment>
<dbReference type="Gene3D" id="3.80.10.10">
    <property type="entry name" value="Ribonuclease Inhibitor"/>
    <property type="match status" value="2"/>
</dbReference>
<feature type="non-terminal residue" evidence="3">
    <location>
        <position position="330"/>
    </location>
</feature>
<feature type="non-terminal residue" evidence="3">
    <location>
        <position position="1"/>
    </location>
</feature>
<sequence length="330" mass="33207">IGPAGPLVQALGLRVLCLARCVHMSDAGLLPLAHLTSLSSLDLTGCVAVSDVGIMVLARLPALALLELAWCLKVSNAGLRALAMLPRLAHLSISGCPLVSEAGVRGLTAVSSLRSIDLTYLGTHRTAVTDATLAALATHLDLTHVALGGSSDVGASTLRVSDTGLMALAEACPHLKAVTLLGLRDVTDAGVVALAASLTALTALVVRSCGPGVTRGCIGAVAAAVTRHVQRGADDRGDHHASGGSYGLQELNLLYNPFLELLDEDVARLCALPPKASAARPLYALQHSVRGVSNGGGLYNLGLGGFLASQLPPLPPPGAGLGALVGAAGG</sequence>
<dbReference type="PANTHER" id="PTHR13318:SF190">
    <property type="entry name" value="PARTNER OF PAIRED, ISOFORM B"/>
    <property type="match status" value="1"/>
</dbReference>
<reference evidence="3 4" key="1">
    <citation type="journal article" date="2023" name="IScience">
        <title>Expanded male sex-determining region conserved during the evolution of homothallism in the green alga Volvox.</title>
        <authorList>
            <person name="Yamamoto K."/>
            <person name="Matsuzaki R."/>
            <person name="Mahakham W."/>
            <person name="Heman W."/>
            <person name="Sekimoto H."/>
            <person name="Kawachi M."/>
            <person name="Minakuchi Y."/>
            <person name="Toyoda A."/>
            <person name="Nozaki H."/>
        </authorList>
    </citation>
    <scope>NUCLEOTIDE SEQUENCE [LARGE SCALE GENOMIC DNA]</scope>
    <source>
        <strain evidence="3 4">NIES-4468</strain>
    </source>
</reference>
<gene>
    <name evidence="3" type="ORF">VaNZ11_013863</name>
</gene>
<dbReference type="PANTHER" id="PTHR13318">
    <property type="entry name" value="PARTNER OF PAIRED, ISOFORM B-RELATED"/>
    <property type="match status" value="1"/>
</dbReference>
<dbReference type="InterPro" id="IPR006553">
    <property type="entry name" value="Leu-rich_rpt_Cys-con_subtyp"/>
</dbReference>